<dbReference type="Proteomes" id="UP001148018">
    <property type="component" value="Unassembled WGS sequence"/>
</dbReference>
<evidence type="ECO:0000313" key="2">
    <source>
        <dbReference type="Proteomes" id="UP001148018"/>
    </source>
</evidence>
<reference evidence="1" key="1">
    <citation type="submission" date="2022-07" db="EMBL/GenBank/DDBJ databases">
        <title>Chromosome-level genome of Muraenolepis orangiensis.</title>
        <authorList>
            <person name="Kim J."/>
        </authorList>
    </citation>
    <scope>NUCLEOTIDE SEQUENCE</scope>
    <source>
        <strain evidence="1">KU_S4_2022</strain>
        <tissue evidence="1">Muscle</tissue>
    </source>
</reference>
<gene>
    <name evidence="1" type="ORF">NHX12_023057</name>
</gene>
<dbReference type="EMBL" id="JANIIK010000412">
    <property type="protein sequence ID" value="KAJ3583350.1"/>
    <property type="molecule type" value="Genomic_DNA"/>
</dbReference>
<name>A0A9Q0D7G3_9TELE</name>
<organism evidence="1 2">
    <name type="scientific">Muraenolepis orangiensis</name>
    <name type="common">Patagonian moray cod</name>
    <dbReference type="NCBI Taxonomy" id="630683"/>
    <lineage>
        <taxon>Eukaryota</taxon>
        <taxon>Metazoa</taxon>
        <taxon>Chordata</taxon>
        <taxon>Craniata</taxon>
        <taxon>Vertebrata</taxon>
        <taxon>Euteleostomi</taxon>
        <taxon>Actinopterygii</taxon>
        <taxon>Neopterygii</taxon>
        <taxon>Teleostei</taxon>
        <taxon>Neoteleostei</taxon>
        <taxon>Acanthomorphata</taxon>
        <taxon>Zeiogadaria</taxon>
        <taxon>Gadariae</taxon>
        <taxon>Gadiformes</taxon>
        <taxon>Muraenolepidoidei</taxon>
        <taxon>Muraenolepididae</taxon>
        <taxon>Muraenolepis</taxon>
    </lineage>
</organism>
<keyword evidence="2" id="KW-1185">Reference proteome</keyword>
<dbReference type="AlphaFoldDB" id="A0A9Q0D7G3"/>
<evidence type="ECO:0000313" key="1">
    <source>
        <dbReference type="EMBL" id="KAJ3583350.1"/>
    </source>
</evidence>
<sequence length="88" mass="9205">MWITSTPQLYSVQTPRPGELKVQAQNSHEGMAATSTAVPATPVCTTVPVRVLNVCLAAKGGGWQLCGRSSNGVPVTWRDNSSSNCGSC</sequence>
<accession>A0A9Q0D7G3</accession>
<comment type="caution">
    <text evidence="1">The sequence shown here is derived from an EMBL/GenBank/DDBJ whole genome shotgun (WGS) entry which is preliminary data.</text>
</comment>
<proteinExistence type="predicted"/>
<protein>
    <submittedName>
        <fullName evidence="1">Uncharacterized protein</fullName>
    </submittedName>
</protein>